<dbReference type="PANTHER" id="PTHR23077">
    <property type="entry name" value="AAA-FAMILY ATPASE"/>
    <property type="match status" value="1"/>
</dbReference>
<dbReference type="InterPro" id="IPR003338">
    <property type="entry name" value="CDC4_N-term_subdom"/>
</dbReference>
<evidence type="ECO:0000259" key="7">
    <source>
        <dbReference type="SMART" id="SM01073"/>
    </source>
</evidence>
<evidence type="ECO:0000256" key="4">
    <source>
        <dbReference type="ARBA" id="ARBA00022840"/>
    </source>
</evidence>
<comment type="similarity">
    <text evidence="1">Belongs to the AAA ATPase family. CDC48 subfamily.</text>
</comment>
<dbReference type="Pfam" id="PF17862">
    <property type="entry name" value="AAA_lid_3"/>
    <property type="match status" value="2"/>
</dbReference>
<keyword evidence="2" id="KW-0677">Repeat</keyword>
<name>A0ABD6CWA5_9EURY</name>
<keyword evidence="3" id="KW-0547">Nucleotide-binding</keyword>
<proteinExistence type="inferred from homology"/>
<keyword evidence="9" id="KW-1185">Reference proteome</keyword>
<reference evidence="8 9" key="1">
    <citation type="journal article" date="2019" name="Int. J. Syst. Evol. Microbiol.">
        <title>The Global Catalogue of Microorganisms (GCM) 10K type strain sequencing project: providing services to taxonomists for standard genome sequencing and annotation.</title>
        <authorList>
            <consortium name="The Broad Institute Genomics Platform"/>
            <consortium name="The Broad Institute Genome Sequencing Center for Infectious Disease"/>
            <person name="Wu L."/>
            <person name="Ma J."/>
        </authorList>
    </citation>
    <scope>NUCLEOTIDE SEQUENCE [LARGE SCALE GENOMIC DNA]</scope>
    <source>
        <strain evidence="8 9">CGMCC 1.10594</strain>
    </source>
</reference>
<feature type="domain" description="AAA+ ATPase" evidence="5">
    <location>
        <begin position="459"/>
        <end position="595"/>
    </location>
</feature>
<evidence type="ECO:0000256" key="2">
    <source>
        <dbReference type="ARBA" id="ARBA00022737"/>
    </source>
</evidence>
<protein>
    <submittedName>
        <fullName evidence="8">AAA family ATPase</fullName>
    </submittedName>
</protein>
<dbReference type="InterPro" id="IPR027417">
    <property type="entry name" value="P-loop_NTPase"/>
</dbReference>
<dbReference type="Proteomes" id="UP001597075">
    <property type="component" value="Unassembled WGS sequence"/>
</dbReference>
<dbReference type="PROSITE" id="PS00674">
    <property type="entry name" value="AAA"/>
    <property type="match status" value="1"/>
</dbReference>
<dbReference type="EMBL" id="JBHUDL010000004">
    <property type="protein sequence ID" value="MFD1632301.1"/>
    <property type="molecule type" value="Genomic_DNA"/>
</dbReference>
<dbReference type="Gene3D" id="2.40.40.20">
    <property type="match status" value="1"/>
</dbReference>
<dbReference type="InterPro" id="IPR003959">
    <property type="entry name" value="ATPase_AAA_core"/>
</dbReference>
<evidence type="ECO:0000256" key="1">
    <source>
        <dbReference type="ARBA" id="ARBA00009833"/>
    </source>
</evidence>
<dbReference type="SMART" id="SM01072">
    <property type="entry name" value="CDC48_2"/>
    <property type="match status" value="1"/>
</dbReference>
<gene>
    <name evidence="8" type="ORF">ACFSBJ_00870</name>
</gene>
<dbReference type="Pfam" id="PF00004">
    <property type="entry name" value="AAA"/>
    <property type="match status" value="2"/>
</dbReference>
<feature type="domain" description="AAA+ ATPase" evidence="5">
    <location>
        <begin position="207"/>
        <end position="335"/>
    </location>
</feature>
<evidence type="ECO:0000259" key="6">
    <source>
        <dbReference type="SMART" id="SM01072"/>
    </source>
</evidence>
<feature type="domain" description="CDC48" evidence="6">
    <location>
        <begin position="104"/>
        <end position="168"/>
    </location>
</feature>
<dbReference type="InterPro" id="IPR029067">
    <property type="entry name" value="CDC48_domain_2-like_sf"/>
</dbReference>
<dbReference type="InterPro" id="IPR003593">
    <property type="entry name" value="AAA+_ATPase"/>
</dbReference>
<dbReference type="AlphaFoldDB" id="A0ABD6CWA5"/>
<dbReference type="RefSeq" id="WP_256406398.1">
    <property type="nucleotide sequence ID" value="NZ_CP187151.1"/>
</dbReference>
<dbReference type="InterPro" id="IPR004201">
    <property type="entry name" value="Cdc48_dom2"/>
</dbReference>
<dbReference type="InterPro" id="IPR003960">
    <property type="entry name" value="ATPase_AAA_CS"/>
</dbReference>
<sequence length="680" mass="70956">MTIRLTLADPEHVSVPTPAAGVVRFAPATRRRAGVDVGGTVRVEGGATTAAAVGEDAPSLSTDTVLAGDAVRRNADAEAGTSVTVAPVDPVRARRVAVVPNAFSLEGDADALSRALDGRVLTADDRIEAALFGGNITVPLTVADIDPAGPAVVTAETTVAVRDPDDRHRWDAAAALDATSVGGLDDELAALRRLVAVPRSASPGIRPPAGVLVHGPRGVGKTRLIRRVAADAGLSIHEVDPADCERRDALSAVLRAAADDAPAIIHVPDLEAAAPNPDQAGGDRRRSRLAWLLDRVRDRDDELVVVGEATHDDAVDPALRRGGRFDAEIRVPIPGPDGRRAILSIHAADLDLAPNVDLNTVAARTHGYTGADLEAVLVDAATRAGADAATGSRPTVTAAHVEAALDAVAPTTLREVTVERPSLTYRDIGGLAAAKREVIRTVEWPLRYSGLFDRLAVDAPTGVLLSGPPGTGKTMLAKAVANSTDANFFAVDGPELMDRYVGESERGVREVFERARRVAPSVVFLDEVDALAPARAETDTGAAERVVSQLLTELDGLSPRGSVAVLAATNRPDAVDPALLRPGRIEKRVAIPCPDAEARAEILDIHLADVPTRGVDVAAVARRAAGYTGSDLAAVVREAALLAMEDHLRADDRPDDADLVVEGSHLERALAVTEQSVDPD</sequence>
<evidence type="ECO:0000259" key="5">
    <source>
        <dbReference type="SMART" id="SM00382"/>
    </source>
</evidence>
<comment type="caution">
    <text evidence="8">The sequence shown here is derived from an EMBL/GenBank/DDBJ whole genome shotgun (WGS) entry which is preliminary data.</text>
</comment>
<dbReference type="InterPro" id="IPR041569">
    <property type="entry name" value="AAA_lid_3"/>
</dbReference>
<keyword evidence="4" id="KW-0067">ATP-binding</keyword>
<organism evidence="8 9">
    <name type="scientific">Haloplanus ruber</name>
    <dbReference type="NCBI Taxonomy" id="869892"/>
    <lineage>
        <taxon>Archaea</taxon>
        <taxon>Methanobacteriati</taxon>
        <taxon>Methanobacteriota</taxon>
        <taxon>Stenosarchaea group</taxon>
        <taxon>Halobacteria</taxon>
        <taxon>Halobacteriales</taxon>
        <taxon>Haloferacaceae</taxon>
        <taxon>Haloplanus</taxon>
    </lineage>
</organism>
<dbReference type="GO" id="GO:0005524">
    <property type="term" value="F:ATP binding"/>
    <property type="evidence" value="ECO:0007669"/>
    <property type="project" value="UniProtKB-KW"/>
</dbReference>
<dbReference type="PANTHER" id="PTHR23077:SF171">
    <property type="entry name" value="NUCLEAR VALOSIN-CONTAINING PROTEIN-LIKE"/>
    <property type="match status" value="1"/>
</dbReference>
<dbReference type="InterPro" id="IPR050168">
    <property type="entry name" value="AAA_ATPase_domain"/>
</dbReference>
<dbReference type="Pfam" id="PF02933">
    <property type="entry name" value="CDC48_2"/>
    <property type="match status" value="1"/>
</dbReference>
<evidence type="ECO:0000313" key="9">
    <source>
        <dbReference type="Proteomes" id="UP001597075"/>
    </source>
</evidence>
<dbReference type="FunFam" id="3.40.50.300:FF:000018">
    <property type="entry name" value="Cell division control 48"/>
    <property type="match status" value="1"/>
</dbReference>
<dbReference type="SUPFAM" id="SSF54585">
    <property type="entry name" value="Cdc48 domain 2-like"/>
    <property type="match status" value="1"/>
</dbReference>
<evidence type="ECO:0000313" key="8">
    <source>
        <dbReference type="EMBL" id="MFD1632301.1"/>
    </source>
</evidence>
<evidence type="ECO:0000256" key="3">
    <source>
        <dbReference type="ARBA" id="ARBA00022741"/>
    </source>
</evidence>
<accession>A0ABD6CWA5</accession>
<dbReference type="SMART" id="SM01073">
    <property type="entry name" value="CDC48_N"/>
    <property type="match status" value="1"/>
</dbReference>
<dbReference type="Gene3D" id="1.10.8.60">
    <property type="match status" value="2"/>
</dbReference>
<feature type="domain" description="CDC48 N-terminal subdomain" evidence="7">
    <location>
        <begin position="4"/>
        <end position="91"/>
    </location>
</feature>
<dbReference type="SUPFAM" id="SSF52540">
    <property type="entry name" value="P-loop containing nucleoside triphosphate hydrolases"/>
    <property type="match status" value="2"/>
</dbReference>
<dbReference type="SMART" id="SM00382">
    <property type="entry name" value="AAA"/>
    <property type="match status" value="2"/>
</dbReference>
<dbReference type="Gene3D" id="3.40.50.300">
    <property type="entry name" value="P-loop containing nucleotide triphosphate hydrolases"/>
    <property type="match status" value="2"/>
</dbReference>